<dbReference type="RefSeq" id="WP_135347733.1">
    <property type="nucleotide sequence ID" value="NZ_SRJD01000004.1"/>
</dbReference>
<accession>A0A4Z0GSG2</accession>
<dbReference type="EMBL" id="SRJD01000004">
    <property type="protein sequence ID" value="TGA99179.1"/>
    <property type="molecule type" value="Genomic_DNA"/>
</dbReference>
<feature type="transmembrane region" description="Helical" evidence="1">
    <location>
        <begin position="136"/>
        <end position="162"/>
    </location>
</feature>
<dbReference type="Proteomes" id="UP000298347">
    <property type="component" value="Unassembled WGS sequence"/>
</dbReference>
<feature type="transmembrane region" description="Helical" evidence="1">
    <location>
        <begin position="77"/>
        <end position="95"/>
    </location>
</feature>
<organism evidence="2 3">
    <name type="scientific">Sporolactobacillus shoreae</name>
    <dbReference type="NCBI Taxonomy" id="1465501"/>
    <lineage>
        <taxon>Bacteria</taxon>
        <taxon>Bacillati</taxon>
        <taxon>Bacillota</taxon>
        <taxon>Bacilli</taxon>
        <taxon>Bacillales</taxon>
        <taxon>Sporolactobacillaceae</taxon>
        <taxon>Sporolactobacillus</taxon>
    </lineage>
</organism>
<dbReference type="Pfam" id="PF17099">
    <property type="entry name" value="TrpP"/>
    <property type="match status" value="1"/>
</dbReference>
<evidence type="ECO:0000256" key="1">
    <source>
        <dbReference type="SAM" id="Phobius"/>
    </source>
</evidence>
<dbReference type="AlphaFoldDB" id="A0A4Z0GSG2"/>
<keyword evidence="1" id="KW-1133">Transmembrane helix</keyword>
<sequence>MRIKNLVIIAVFLAIGAVLHAVVPPILFGMKPDLMLVMLFLALYFFADKKSFLAVGLVAGIIGALTTAMPGGQLPSIIDKFSTTVVVFLLFSLIAGRLQGLPRYISAIILGFLGTSFSGAVFLASLVFIMHAQVPLAGLFLTLVLPTAAFNTVCVAVLYPIVEQIGARSGFIKAAPKASVH</sequence>
<feature type="transmembrane region" description="Helical" evidence="1">
    <location>
        <begin position="107"/>
        <end position="130"/>
    </location>
</feature>
<evidence type="ECO:0000313" key="2">
    <source>
        <dbReference type="EMBL" id="TGA99179.1"/>
    </source>
</evidence>
<dbReference type="InterPro" id="IPR031360">
    <property type="entry name" value="TrpP"/>
</dbReference>
<gene>
    <name evidence="2" type="ORF">E4665_05185</name>
</gene>
<keyword evidence="1" id="KW-0472">Membrane</keyword>
<reference evidence="2 3" key="1">
    <citation type="journal article" date="2015" name="Int. J. Syst. Evol. Microbiol.">
        <title>Sporolactobacillus shoreae sp. nov. and Sporolactobacillus spathodeae sp. nov., two spore-forming lactic acid bacteria isolated from tree barks in Thailand.</title>
        <authorList>
            <person name="Thamacharoensuk T."/>
            <person name="Kitahara M."/>
            <person name="Ohkuma M."/>
            <person name="Thongchul N."/>
            <person name="Tanasupawat S."/>
        </authorList>
    </citation>
    <scope>NUCLEOTIDE SEQUENCE [LARGE SCALE GENOMIC DNA]</scope>
    <source>
        <strain evidence="2 3">BK92</strain>
    </source>
</reference>
<comment type="caution">
    <text evidence="2">The sequence shown here is derived from an EMBL/GenBank/DDBJ whole genome shotgun (WGS) entry which is preliminary data.</text>
</comment>
<proteinExistence type="predicted"/>
<feature type="transmembrane region" description="Helical" evidence="1">
    <location>
        <begin position="52"/>
        <end position="71"/>
    </location>
</feature>
<evidence type="ECO:0000313" key="3">
    <source>
        <dbReference type="Proteomes" id="UP000298347"/>
    </source>
</evidence>
<feature type="transmembrane region" description="Helical" evidence="1">
    <location>
        <begin position="31"/>
        <end position="47"/>
    </location>
</feature>
<keyword evidence="3" id="KW-1185">Reference proteome</keyword>
<dbReference type="Gene3D" id="1.10.1760.20">
    <property type="match status" value="1"/>
</dbReference>
<keyword evidence="1" id="KW-0812">Transmembrane</keyword>
<name>A0A4Z0GSG2_9BACL</name>
<dbReference type="OrthoDB" id="2243651at2"/>
<protein>
    <submittedName>
        <fullName evidence="2">Tryptophan transporter</fullName>
    </submittedName>
</protein>